<accession>A0ABS0BX63</accession>
<evidence type="ECO:0000256" key="1">
    <source>
        <dbReference type="SAM" id="MobiDB-lite"/>
    </source>
</evidence>
<evidence type="ECO:0000313" key="3">
    <source>
        <dbReference type="Proteomes" id="UP001193680"/>
    </source>
</evidence>
<feature type="compositionally biased region" description="Basic and acidic residues" evidence="1">
    <location>
        <begin position="1"/>
        <end position="31"/>
    </location>
</feature>
<proteinExistence type="predicted"/>
<sequence>MKQETSESEQALERQIQDKKGTKKTDRRKGGEFSLKTDLTSKNGKKHPLSGKKNQ</sequence>
<organism evidence="2 3">
    <name type="scientific">Thiomicrorhabdus heinhorstiae</name>
    <dbReference type="NCBI Taxonomy" id="2748010"/>
    <lineage>
        <taxon>Bacteria</taxon>
        <taxon>Pseudomonadati</taxon>
        <taxon>Pseudomonadota</taxon>
        <taxon>Gammaproteobacteria</taxon>
        <taxon>Thiotrichales</taxon>
        <taxon>Piscirickettsiaceae</taxon>
        <taxon>Thiomicrorhabdus</taxon>
    </lineage>
</organism>
<keyword evidence="3" id="KW-1185">Reference proteome</keyword>
<comment type="caution">
    <text evidence="2">The sequence shown here is derived from an EMBL/GenBank/DDBJ whole genome shotgun (WGS) entry which is preliminary data.</text>
</comment>
<reference evidence="2 3" key="1">
    <citation type="submission" date="2020-06" db="EMBL/GenBank/DDBJ databases">
        <authorList>
            <person name="Scott K."/>
        </authorList>
    </citation>
    <scope>NUCLEOTIDE SEQUENCE [LARGE SCALE GENOMIC DNA]</scope>
    <source>
        <strain evidence="2 3">HH1</strain>
    </source>
</reference>
<evidence type="ECO:0000313" key="2">
    <source>
        <dbReference type="EMBL" id="MBF6058391.1"/>
    </source>
</evidence>
<dbReference type="RefSeq" id="WP_185978536.1">
    <property type="nucleotide sequence ID" value="NZ_JACBGI020000017.1"/>
</dbReference>
<feature type="region of interest" description="Disordered" evidence="1">
    <location>
        <begin position="1"/>
        <end position="55"/>
    </location>
</feature>
<dbReference type="Proteomes" id="UP001193680">
    <property type="component" value="Unassembled WGS sequence"/>
</dbReference>
<dbReference type="EMBL" id="JACBGI020000017">
    <property type="protein sequence ID" value="MBF6058391.1"/>
    <property type="molecule type" value="Genomic_DNA"/>
</dbReference>
<feature type="compositionally biased region" description="Basic residues" evidence="1">
    <location>
        <begin position="43"/>
        <end position="55"/>
    </location>
</feature>
<gene>
    <name evidence="2" type="ORF">H8792_008560</name>
</gene>
<protein>
    <submittedName>
        <fullName evidence="2">Uncharacterized protein</fullName>
    </submittedName>
</protein>
<reference evidence="2 3" key="2">
    <citation type="submission" date="2020-11" db="EMBL/GenBank/DDBJ databases">
        <title>Sulfur oxidizing isolate from Hospital Hole Sinkhole.</title>
        <authorList>
            <person name="Scott K.M."/>
        </authorList>
    </citation>
    <scope>NUCLEOTIDE SEQUENCE [LARGE SCALE GENOMIC DNA]</scope>
    <source>
        <strain evidence="2 3">HH1</strain>
    </source>
</reference>
<name>A0ABS0BX63_9GAMM</name>